<comment type="similarity">
    <text evidence="1">Belongs to the VPS13 family.</text>
</comment>
<evidence type="ECO:0000313" key="3">
    <source>
        <dbReference type="Proteomes" id="UP000681967"/>
    </source>
</evidence>
<dbReference type="PANTHER" id="PTHR16166:SF93">
    <property type="entry name" value="INTERMEMBRANE LIPID TRANSFER PROTEIN VPS13"/>
    <property type="match status" value="1"/>
</dbReference>
<reference evidence="2" key="1">
    <citation type="submission" date="2021-02" db="EMBL/GenBank/DDBJ databases">
        <authorList>
            <person name="Nowell W R."/>
        </authorList>
    </citation>
    <scope>NUCLEOTIDE SEQUENCE</scope>
</reference>
<dbReference type="EMBL" id="CAJOBH010285214">
    <property type="protein sequence ID" value="CAF5174322.1"/>
    <property type="molecule type" value="Genomic_DNA"/>
</dbReference>
<accession>A0A8S3GXJ4</accession>
<evidence type="ECO:0000256" key="1">
    <source>
        <dbReference type="ARBA" id="ARBA00006545"/>
    </source>
</evidence>
<dbReference type="InterPro" id="IPR026847">
    <property type="entry name" value="VPS13"/>
</dbReference>
<dbReference type="GO" id="GO:0045053">
    <property type="term" value="P:protein retention in Golgi apparatus"/>
    <property type="evidence" value="ECO:0007669"/>
    <property type="project" value="TreeGrafter"/>
</dbReference>
<gene>
    <name evidence="2" type="ORF">BYL167_LOCUS77929</name>
</gene>
<feature type="non-terminal residue" evidence="2">
    <location>
        <position position="1"/>
    </location>
</feature>
<organism evidence="2 3">
    <name type="scientific">Rotaria magnacalcarata</name>
    <dbReference type="NCBI Taxonomy" id="392030"/>
    <lineage>
        <taxon>Eukaryota</taxon>
        <taxon>Metazoa</taxon>
        <taxon>Spiralia</taxon>
        <taxon>Gnathifera</taxon>
        <taxon>Rotifera</taxon>
        <taxon>Eurotatoria</taxon>
        <taxon>Bdelloidea</taxon>
        <taxon>Philodinida</taxon>
        <taxon>Philodinidae</taxon>
        <taxon>Rotaria</taxon>
    </lineage>
</organism>
<dbReference type="Proteomes" id="UP000681967">
    <property type="component" value="Unassembled WGS sequence"/>
</dbReference>
<protein>
    <submittedName>
        <fullName evidence="2">Uncharacterized protein</fullName>
    </submittedName>
</protein>
<name>A0A8S3GXJ4_9BILA</name>
<evidence type="ECO:0000313" key="2">
    <source>
        <dbReference type="EMBL" id="CAF5174322.1"/>
    </source>
</evidence>
<sequence>SKAAQSNIMQFKYFKILIQEFAVQIDQGLIVAILGFFRTENSSTPMTINMNTDLEQIKKPLYTIIKGQIESPSSETEMLFDNIHLSPLK</sequence>
<comment type="caution">
    <text evidence="2">The sequence shown here is derived from an EMBL/GenBank/DDBJ whole genome shotgun (WGS) entry which is preliminary data.</text>
</comment>
<feature type="non-terminal residue" evidence="2">
    <location>
        <position position="89"/>
    </location>
</feature>
<dbReference type="GO" id="GO:0006623">
    <property type="term" value="P:protein targeting to vacuole"/>
    <property type="evidence" value="ECO:0007669"/>
    <property type="project" value="TreeGrafter"/>
</dbReference>
<dbReference type="PANTHER" id="PTHR16166">
    <property type="entry name" value="VACUOLAR PROTEIN SORTING-ASSOCIATED PROTEIN VPS13"/>
    <property type="match status" value="1"/>
</dbReference>
<dbReference type="AlphaFoldDB" id="A0A8S3GXJ4"/>
<proteinExistence type="inferred from homology"/>